<accession>A0A563UG29</accession>
<evidence type="ECO:0000313" key="3">
    <source>
        <dbReference type="Proteomes" id="UP000320042"/>
    </source>
</evidence>
<organism evidence="2 3">
    <name type="scientific">Mucilaginibacter pallidiroseus</name>
    <dbReference type="NCBI Taxonomy" id="2599295"/>
    <lineage>
        <taxon>Bacteria</taxon>
        <taxon>Pseudomonadati</taxon>
        <taxon>Bacteroidota</taxon>
        <taxon>Sphingobacteriia</taxon>
        <taxon>Sphingobacteriales</taxon>
        <taxon>Sphingobacteriaceae</taxon>
        <taxon>Mucilaginibacter</taxon>
    </lineage>
</organism>
<feature type="chain" id="PRO_5021775279" description="NHL repeat-containing protein" evidence="1">
    <location>
        <begin position="20"/>
        <end position="331"/>
    </location>
</feature>
<dbReference type="Gene3D" id="2.120.10.30">
    <property type="entry name" value="TolB, C-terminal domain"/>
    <property type="match status" value="2"/>
</dbReference>
<dbReference type="SUPFAM" id="SSF101898">
    <property type="entry name" value="NHL repeat"/>
    <property type="match status" value="1"/>
</dbReference>
<dbReference type="AlphaFoldDB" id="A0A563UG29"/>
<evidence type="ECO:0008006" key="4">
    <source>
        <dbReference type="Google" id="ProtNLM"/>
    </source>
</evidence>
<evidence type="ECO:0000313" key="2">
    <source>
        <dbReference type="EMBL" id="TWR30256.1"/>
    </source>
</evidence>
<feature type="signal peptide" evidence="1">
    <location>
        <begin position="1"/>
        <end position="19"/>
    </location>
</feature>
<dbReference type="RefSeq" id="WP_146380716.1">
    <property type="nucleotide sequence ID" value="NZ_VOEJ01000002.1"/>
</dbReference>
<proteinExistence type="predicted"/>
<keyword evidence="3" id="KW-1185">Reference proteome</keyword>
<name>A0A563UG29_9SPHI</name>
<reference evidence="2 3" key="1">
    <citation type="submission" date="2019-07" db="EMBL/GenBank/DDBJ databases">
        <authorList>
            <person name="Kim J."/>
        </authorList>
    </citation>
    <scope>NUCLEOTIDE SEQUENCE [LARGE SCALE GENOMIC DNA]</scope>
    <source>
        <strain evidence="3">dk17</strain>
    </source>
</reference>
<dbReference type="InterPro" id="IPR011042">
    <property type="entry name" value="6-blade_b-propeller_TolB-like"/>
</dbReference>
<evidence type="ECO:0000256" key="1">
    <source>
        <dbReference type="SAM" id="SignalP"/>
    </source>
</evidence>
<keyword evidence="1" id="KW-0732">Signal</keyword>
<sequence>MKKYILFLVAITCVLSACKKESASPDAILQSEATNAPQSLSAVATPELYTVRTIAGIFNAESQPPNLVDGPGPKAKFWKPHGISVSGDGSLYIADFFNSAIRKISTQNIVSTVPLSYNTDTGGGLLPEAVTISPGGTLYIVSTGYGIRIYNKAKGIDVYNRVSNSDSNLDMEQDSKGIMWFVGGKTIGNITGTTIKRNLVDFTSLLASYETLRGIGLGPNGVKYVSTATQLFKVSAQGTITKLFPNVPFTFISGISVTKNGETLYIVDGNAVKKIKDGVITTVCKPLGAADGRDGVGLNADVVAANLALSNSETALFVTDIRNVIRKVTIQ</sequence>
<gene>
    <name evidence="2" type="ORF">FPZ43_04755</name>
</gene>
<comment type="caution">
    <text evidence="2">The sequence shown here is derived from an EMBL/GenBank/DDBJ whole genome shotgun (WGS) entry which is preliminary data.</text>
</comment>
<protein>
    <recommendedName>
        <fullName evidence="4">NHL repeat-containing protein</fullName>
    </recommendedName>
</protein>
<dbReference type="Proteomes" id="UP000320042">
    <property type="component" value="Unassembled WGS sequence"/>
</dbReference>
<dbReference type="PROSITE" id="PS51257">
    <property type="entry name" value="PROKAR_LIPOPROTEIN"/>
    <property type="match status" value="1"/>
</dbReference>
<dbReference type="EMBL" id="VOEJ01000002">
    <property type="protein sequence ID" value="TWR30256.1"/>
    <property type="molecule type" value="Genomic_DNA"/>
</dbReference>
<dbReference type="OrthoDB" id="787524at2"/>